<feature type="transmembrane region" description="Helical" evidence="6">
    <location>
        <begin position="271"/>
        <end position="290"/>
    </location>
</feature>
<evidence type="ECO:0000256" key="6">
    <source>
        <dbReference type="SAM" id="Phobius"/>
    </source>
</evidence>
<keyword evidence="6" id="KW-1133">Transmembrane helix</keyword>
<dbReference type="PANTHER" id="PTHR31859">
    <property type="entry name" value="TETRATRICOPEPTIDE REPEAT PROTEIN 39 FAMILY MEMBER"/>
    <property type="match status" value="1"/>
</dbReference>
<dbReference type="VEuPathDB" id="FungiDB:PDIP_06100"/>
<evidence type="ECO:0000256" key="2">
    <source>
        <dbReference type="ARBA" id="ARBA00018424"/>
    </source>
</evidence>
<dbReference type="OMA" id="AFHSDIY"/>
<feature type="transmembrane region" description="Helical" evidence="6">
    <location>
        <begin position="311"/>
        <end position="330"/>
    </location>
</feature>
<sequence length="709" mass="79191">MLRVGSWLYGKKPAQSVDSLVELKDLHEAMAAATLILNDDVDGAESGLSTGTSSFHNLAKGVVAFVRATLGFEQEIMRQASERLYEAETSAASDQTRSQQNAQAPNAFHSDIYATGTEYALCQAIAQLMSAVVGVLNESLTESIKAFYRLRKAYIALDAIMKMEEKFMEQRDIRKALLPTAIDLSSSSAACPDTKSDSSSLTSKKGASVAAVEQTELSSSMNGLAISPRAVSPDVATATSTPVKHIHHDPDSDIFKNEIDIFVHSGANFCFGILLLLISMVPPAFSKLLSIIGFHGDKQRGLRMLWQASKFHNFIGAMAALALLGYYNGFVRYCDIMPDPTPGEADVEGYPQERLAALLAEMRSRFPNSQLWLIEESRMLGANKDLGKALELLSTDKKSPLKQVEALCVFEKSLNALFLHRYDICAEAFIECVGLNSWSRSLYYYIAGSCHVALFRQSLHDPKLAEKHAKKATVYMRKAPEFAGKKKFMARQLPFDVFVTRKLAKWEARAKEWKVSLVDAIGVDPIEEMIFFWNGHSRMTSEQLEESLDRLKWCESEHNKTWSREGIEEKAILELLRAAILRSLHRHDEAKNILQTRVLSHDKSFFKGHLKDDWVHPVAHFEMAANFWMERPTYQALHGITASPKASDEASVGSGKTRSETERKQVSKCKENLDHAARWDSYELDARVGLKVTAAMEAVHKWEAMHPTI</sequence>
<feature type="compositionally biased region" description="Basic and acidic residues" evidence="5">
    <location>
        <begin position="657"/>
        <end position="668"/>
    </location>
</feature>
<proteinExistence type="predicted"/>
<dbReference type="RefSeq" id="XP_014538623.1">
    <property type="nucleotide sequence ID" value="XM_014683137.1"/>
</dbReference>
<keyword evidence="6" id="KW-0812">Transmembrane</keyword>
<dbReference type="GeneID" id="26228933"/>
<evidence type="ECO:0000256" key="5">
    <source>
        <dbReference type="SAM" id="MobiDB-lite"/>
    </source>
</evidence>
<accession>A0A7T7BNW7</accession>
<dbReference type="GO" id="GO:0005741">
    <property type="term" value="C:mitochondrial outer membrane"/>
    <property type="evidence" value="ECO:0007669"/>
    <property type="project" value="TreeGrafter"/>
</dbReference>
<comment type="function">
    <text evidence="4">Inclusion body (IB) resident protein that interacts strongly with lipid droplet (LD) proteins. Involved in LD-mediated IB clearing after protein folding stress, probably by enabling access to the IBs of an LD-stored soluble sterol derivative that acts as a chaperone in inclusion clearing.</text>
</comment>
<dbReference type="PANTHER" id="PTHR31859:SF1">
    <property type="entry name" value="TETRATRICOPEPTIDE REPEAT PROTEIN 39C"/>
    <property type="match status" value="1"/>
</dbReference>
<dbReference type="Pfam" id="PF10300">
    <property type="entry name" value="Iml2-TPR_39"/>
    <property type="match status" value="1"/>
</dbReference>
<organism evidence="7 8">
    <name type="scientific">Penicillium digitatum</name>
    <name type="common">Green mold</name>
    <dbReference type="NCBI Taxonomy" id="36651"/>
    <lineage>
        <taxon>Eukaryota</taxon>
        <taxon>Fungi</taxon>
        <taxon>Dikarya</taxon>
        <taxon>Ascomycota</taxon>
        <taxon>Pezizomycotina</taxon>
        <taxon>Eurotiomycetes</taxon>
        <taxon>Eurotiomycetidae</taxon>
        <taxon>Eurotiales</taxon>
        <taxon>Aspergillaceae</taxon>
        <taxon>Penicillium</taxon>
    </lineage>
</organism>
<protein>
    <recommendedName>
        <fullName evidence="2">Inclusion body clearance protein IML2</fullName>
    </recommendedName>
    <alternativeName>
        <fullName evidence="3">Inclusion body clearance protein iml2</fullName>
    </alternativeName>
</protein>
<dbReference type="Proteomes" id="UP000595662">
    <property type="component" value="Chromosome 5"/>
</dbReference>
<dbReference type="KEGG" id="pdp:PDIP_06100"/>
<dbReference type="GO" id="GO:0005829">
    <property type="term" value="C:cytosol"/>
    <property type="evidence" value="ECO:0007669"/>
    <property type="project" value="TreeGrafter"/>
</dbReference>
<evidence type="ECO:0000256" key="4">
    <source>
        <dbReference type="ARBA" id="ARBA00043897"/>
    </source>
</evidence>
<evidence type="ECO:0000313" key="7">
    <source>
        <dbReference type="EMBL" id="QQK46699.1"/>
    </source>
</evidence>
<evidence type="ECO:0000256" key="1">
    <source>
        <dbReference type="ARBA" id="ARBA00011408"/>
    </source>
</evidence>
<evidence type="ECO:0000313" key="8">
    <source>
        <dbReference type="Proteomes" id="UP000595662"/>
    </source>
</evidence>
<gene>
    <name evidence="7" type="ORF">Pdw03_1597</name>
</gene>
<dbReference type="GO" id="GO:0005634">
    <property type="term" value="C:nucleus"/>
    <property type="evidence" value="ECO:0007669"/>
    <property type="project" value="TreeGrafter"/>
</dbReference>
<reference evidence="7 8" key="1">
    <citation type="submission" date="2020-08" db="EMBL/GenBank/DDBJ databases">
        <title>The completed genome sequence of the pathogenic ascomycete fungus Penicillium digitatum.</title>
        <authorList>
            <person name="Wang M."/>
        </authorList>
    </citation>
    <scope>NUCLEOTIDE SEQUENCE [LARGE SCALE GENOMIC DNA]</scope>
    <source>
        <strain evidence="7 8">PdW03</strain>
    </source>
</reference>
<evidence type="ECO:0000256" key="3">
    <source>
        <dbReference type="ARBA" id="ARBA00019539"/>
    </source>
</evidence>
<comment type="subunit">
    <text evidence="1">Interacts with lipid droplet proteins.</text>
</comment>
<dbReference type="EMBL" id="CP060778">
    <property type="protein sequence ID" value="QQK46699.1"/>
    <property type="molecule type" value="Genomic_DNA"/>
</dbReference>
<dbReference type="InterPro" id="IPR019412">
    <property type="entry name" value="IML2/TPR_39"/>
</dbReference>
<keyword evidence="6" id="KW-0472">Membrane</keyword>
<feature type="region of interest" description="Disordered" evidence="5">
    <location>
        <begin position="645"/>
        <end position="668"/>
    </location>
</feature>
<name>A0A7T7BNW7_PENDI</name>
<dbReference type="AlphaFoldDB" id="A0A7T7BNW7"/>